<evidence type="ECO:0000256" key="1">
    <source>
        <dbReference type="SAM" id="Phobius"/>
    </source>
</evidence>
<organism evidence="3 4">
    <name type="scientific">Natronobacterium lacisalsi AJ5</name>
    <dbReference type="NCBI Taxonomy" id="358396"/>
    <lineage>
        <taxon>Archaea</taxon>
        <taxon>Methanobacteriati</taxon>
        <taxon>Methanobacteriota</taxon>
        <taxon>Stenosarchaea group</taxon>
        <taxon>Halobacteria</taxon>
        <taxon>Halobacteriales</taxon>
        <taxon>Natrialbaceae</taxon>
        <taxon>Natronobacterium</taxon>
    </lineage>
</organism>
<name>M0LAZ1_NATLA</name>
<evidence type="ECO:0000313" key="2">
    <source>
        <dbReference type="EMBL" id="APW99172.1"/>
    </source>
</evidence>
<dbReference type="EMBL" id="CP019285">
    <property type="protein sequence ID" value="APW99172.1"/>
    <property type="molecule type" value="Genomic_DNA"/>
</dbReference>
<dbReference type="Pfam" id="PF26262">
    <property type="entry name" value="DUF8066"/>
    <property type="match status" value="1"/>
</dbReference>
<keyword evidence="1" id="KW-1133">Transmembrane helix</keyword>
<gene>
    <name evidence="3" type="ORF">C445_15551</name>
    <name evidence="2" type="ORF">CHINAEXTREME_15960</name>
</gene>
<protein>
    <submittedName>
        <fullName evidence="3">Uncharacterized protein</fullName>
    </submittedName>
</protein>
<dbReference type="STRING" id="358396.CHINAEXTREME_15960"/>
<keyword evidence="1" id="KW-0812">Transmembrane</keyword>
<proteinExistence type="predicted"/>
<feature type="transmembrane region" description="Helical" evidence="1">
    <location>
        <begin position="37"/>
        <end position="60"/>
    </location>
</feature>
<evidence type="ECO:0000313" key="5">
    <source>
        <dbReference type="Proteomes" id="UP000186547"/>
    </source>
</evidence>
<dbReference type="InterPro" id="IPR058379">
    <property type="entry name" value="DUF8066"/>
</dbReference>
<dbReference type="Proteomes" id="UP000011555">
    <property type="component" value="Unassembled WGS sequence"/>
</dbReference>
<dbReference type="Proteomes" id="UP000186547">
    <property type="component" value="Chromosome"/>
</dbReference>
<dbReference type="eggNOG" id="arCOG11187">
    <property type="taxonomic scope" value="Archaea"/>
</dbReference>
<keyword evidence="4" id="KW-1185">Reference proteome</keyword>
<evidence type="ECO:0000313" key="3">
    <source>
        <dbReference type="EMBL" id="EMA30737.1"/>
    </source>
</evidence>
<reference evidence="3 4" key="2">
    <citation type="journal article" date="2014" name="PLoS Genet.">
        <title>Phylogenetically driven sequencing of extremely halophilic archaea reveals strategies for static and dynamic osmo-response.</title>
        <authorList>
            <person name="Becker E.A."/>
            <person name="Seitzer P.M."/>
            <person name="Tritt A."/>
            <person name="Larsen D."/>
            <person name="Krusor M."/>
            <person name="Yao A.I."/>
            <person name="Wu D."/>
            <person name="Madern D."/>
            <person name="Eisen J.A."/>
            <person name="Darling A.E."/>
            <person name="Facciotti M.T."/>
        </authorList>
    </citation>
    <scope>NUCLEOTIDE SEQUENCE [LARGE SCALE GENOMIC DNA]</scope>
    <source>
        <strain evidence="3 4">AJ5</strain>
    </source>
</reference>
<sequence>MSASTPRTELPPSIRTGVAVLLFVILGFALLTANIFLGIFSAIALGITVFVLHLFHRLVIAIEEIANKM</sequence>
<dbReference type="AlphaFoldDB" id="M0LAZ1"/>
<accession>M0LAZ1</accession>
<reference evidence="2 5" key="1">
    <citation type="journal article" date="2011" name="J. Bacteriol.">
        <title>Genome sequence of Halobiforma lacisalsi AJ5, an extremely halophilic archaeon which harbors a bop gene.</title>
        <authorList>
            <person name="Jiang X."/>
            <person name="Wang S."/>
            <person name="Cheng H."/>
            <person name="Huo Y."/>
            <person name="Zhang X."/>
            <person name="Zhu X."/>
            <person name="Han X."/>
            <person name="Ni P."/>
            <person name="Wu M."/>
        </authorList>
    </citation>
    <scope>NUCLEOTIDE SEQUENCE [LARGE SCALE GENOMIC DNA]</scope>
    <source>
        <strain evidence="2 5">AJ5</strain>
    </source>
</reference>
<keyword evidence="1" id="KW-0472">Membrane</keyword>
<evidence type="ECO:0000313" key="4">
    <source>
        <dbReference type="Proteomes" id="UP000011555"/>
    </source>
</evidence>
<dbReference type="EMBL" id="AOLZ01000056">
    <property type="protein sequence ID" value="EMA30737.1"/>
    <property type="molecule type" value="Genomic_DNA"/>
</dbReference>
<dbReference type="KEGG" id="hlc:CHINAEXTREME15960"/>
<feature type="transmembrane region" description="Helical" evidence="1">
    <location>
        <begin position="12"/>
        <end position="31"/>
    </location>
</feature>
<reference evidence="2" key="3">
    <citation type="submission" date="2017-01" db="EMBL/GenBank/DDBJ databases">
        <authorList>
            <person name="Mah S.A."/>
            <person name="Swanson W.J."/>
            <person name="Moy G.W."/>
            <person name="Vacquier V.D."/>
        </authorList>
    </citation>
    <scope>NUCLEOTIDE SEQUENCE</scope>
    <source>
        <strain evidence="2">AJ5</strain>
    </source>
</reference>